<dbReference type="PANTHER" id="PTHR11986">
    <property type="entry name" value="AMINOTRANSFERASE CLASS III"/>
    <property type="match status" value="1"/>
</dbReference>
<feature type="binding site" evidence="4">
    <location>
        <begin position="105"/>
        <end position="106"/>
    </location>
    <ligand>
        <name>pyridoxal 5'-phosphate</name>
        <dbReference type="ChEBI" id="CHEBI:597326"/>
    </ligand>
</feature>
<comment type="catalytic activity">
    <reaction evidence="4">
        <text>N-succinyl-(2S,6S)-2,6-diaminopimelate + 2-oxoglutarate = (S)-2-succinylamino-6-oxoheptanedioate + L-glutamate</text>
        <dbReference type="Rhea" id="RHEA:11960"/>
        <dbReference type="ChEBI" id="CHEBI:15685"/>
        <dbReference type="ChEBI" id="CHEBI:16810"/>
        <dbReference type="ChEBI" id="CHEBI:29985"/>
        <dbReference type="ChEBI" id="CHEBI:58087"/>
        <dbReference type="EC" id="2.6.1.17"/>
    </reaction>
</comment>
<comment type="subcellular location">
    <subcellularLocation>
        <location evidence="4">Cytoplasm</location>
    </subcellularLocation>
</comment>
<gene>
    <name evidence="4" type="primary">argD</name>
    <name evidence="4" type="synonym">dapC</name>
    <name evidence="5" type="ORF">Xkoz_00043</name>
</gene>
<dbReference type="Pfam" id="PF00202">
    <property type="entry name" value="Aminotran_3"/>
    <property type="match status" value="1"/>
</dbReference>
<comment type="pathway">
    <text evidence="4">Amino-acid biosynthesis; L-arginine biosynthesis; N(2)-acetyl-L-ornithine from L-glutamate: step 4/4.</text>
</comment>
<dbReference type="EMBL" id="NJCX01000001">
    <property type="protein sequence ID" value="PHM75035.1"/>
    <property type="molecule type" value="Genomic_DNA"/>
</dbReference>
<keyword evidence="1 4" id="KW-0032">Aminotransferase</keyword>
<feature type="modified residue" description="N6-(pyridoxal phosphate)lysine" evidence="4">
    <location>
        <position position="252"/>
    </location>
</feature>
<dbReference type="NCBIfam" id="TIGR00707">
    <property type="entry name" value="argD"/>
    <property type="match status" value="1"/>
</dbReference>
<feature type="binding site" evidence="4">
    <location>
        <position position="280"/>
    </location>
    <ligand>
        <name>N(2)-acetyl-L-ornithine</name>
        <dbReference type="ChEBI" id="CHEBI:57805"/>
    </ligand>
</feature>
<feature type="binding site" evidence="4">
    <location>
        <begin position="223"/>
        <end position="226"/>
    </location>
    <ligand>
        <name>pyridoxal 5'-phosphate</name>
        <dbReference type="ChEBI" id="CHEBI:597326"/>
    </ligand>
</feature>
<dbReference type="GO" id="GO:0030170">
    <property type="term" value="F:pyridoxal phosphate binding"/>
    <property type="evidence" value="ECO:0007669"/>
    <property type="project" value="InterPro"/>
</dbReference>
<dbReference type="GO" id="GO:0042802">
    <property type="term" value="F:identical protein binding"/>
    <property type="evidence" value="ECO:0007669"/>
    <property type="project" value="TreeGrafter"/>
</dbReference>
<dbReference type="InterPro" id="IPR005814">
    <property type="entry name" value="Aminotrans_3"/>
</dbReference>
<dbReference type="OrthoDB" id="9801052at2"/>
<evidence type="ECO:0000256" key="2">
    <source>
        <dbReference type="ARBA" id="ARBA00022679"/>
    </source>
</evidence>
<dbReference type="InterPro" id="IPR050103">
    <property type="entry name" value="Class-III_PLP-dep_AT"/>
</dbReference>
<dbReference type="UniPathway" id="UPA00034">
    <property type="reaction ID" value="UER00020"/>
</dbReference>
<comment type="similarity">
    <text evidence="4">Belongs to the class-III pyridoxal-phosphate-dependent aminotransferase family. ArgD subfamily.</text>
</comment>
<comment type="function">
    <text evidence="4">Involved in both the arginine and lysine biosynthetic pathways.</text>
</comment>
<dbReference type="HAMAP" id="MF_01107">
    <property type="entry name" value="ArgD_aminotrans_3"/>
    <property type="match status" value="1"/>
</dbReference>
<dbReference type="Gene3D" id="3.40.640.10">
    <property type="entry name" value="Type I PLP-dependent aspartate aminotransferase-like (Major domain)"/>
    <property type="match status" value="1"/>
</dbReference>
<keyword evidence="3 4" id="KW-0663">Pyridoxal phosphate</keyword>
<dbReference type="AlphaFoldDB" id="A0A2D0LHB1"/>
<evidence type="ECO:0000256" key="1">
    <source>
        <dbReference type="ARBA" id="ARBA00022576"/>
    </source>
</evidence>
<dbReference type="UniPathway" id="UPA00068">
    <property type="reaction ID" value="UER00109"/>
</dbReference>
<dbReference type="GO" id="GO:0003992">
    <property type="term" value="F:N2-acetyl-L-ornithine:2-oxoglutarate 5-aminotransferase activity"/>
    <property type="evidence" value="ECO:0007669"/>
    <property type="project" value="UniProtKB-UniRule"/>
</dbReference>
<dbReference type="Proteomes" id="UP000221101">
    <property type="component" value="Unassembled WGS sequence"/>
</dbReference>
<proteinExistence type="inferred from homology"/>
<accession>A0A2D0LHB1</accession>
<dbReference type="FunFam" id="3.40.640.10:FF:000004">
    <property type="entry name" value="Acetylornithine aminotransferase"/>
    <property type="match status" value="1"/>
</dbReference>
<evidence type="ECO:0000256" key="4">
    <source>
        <dbReference type="HAMAP-Rule" id="MF_01107"/>
    </source>
</evidence>
<keyword evidence="2 4" id="KW-0808">Transferase</keyword>
<dbReference type="NCBIfam" id="NF009047">
    <property type="entry name" value="PRK12381.1"/>
    <property type="match status" value="1"/>
</dbReference>
<dbReference type="EC" id="2.6.1.17" evidence="4"/>
<keyword evidence="4" id="KW-0963">Cytoplasm</keyword>
<comment type="catalytic activity">
    <reaction evidence="4">
        <text>N(2)-acetyl-L-ornithine + 2-oxoglutarate = N-acetyl-L-glutamate 5-semialdehyde + L-glutamate</text>
        <dbReference type="Rhea" id="RHEA:18049"/>
        <dbReference type="ChEBI" id="CHEBI:16810"/>
        <dbReference type="ChEBI" id="CHEBI:29123"/>
        <dbReference type="ChEBI" id="CHEBI:29985"/>
        <dbReference type="ChEBI" id="CHEBI:57805"/>
        <dbReference type="EC" id="2.6.1.11"/>
    </reaction>
</comment>
<reference evidence="5 6" key="1">
    <citation type="journal article" date="2017" name="Nat. Microbiol.">
        <title>Natural product diversity associated with the nematode symbionts Photorhabdus and Xenorhabdus.</title>
        <authorList>
            <person name="Tobias N.J."/>
            <person name="Wolff H."/>
            <person name="Djahanschiri B."/>
            <person name="Grundmann F."/>
            <person name="Kronenwerth M."/>
            <person name="Shi Y.M."/>
            <person name="Simonyi S."/>
            <person name="Grun P."/>
            <person name="Shapiro-Ilan D."/>
            <person name="Pidot S.J."/>
            <person name="Stinear T.P."/>
            <person name="Ebersberger I."/>
            <person name="Bode H.B."/>
        </authorList>
    </citation>
    <scope>NUCLEOTIDE SEQUENCE [LARGE SCALE GENOMIC DNA]</scope>
    <source>
        <strain evidence="5 6">DSM 17907</strain>
    </source>
</reference>
<dbReference type="NCBIfam" id="NF002325">
    <property type="entry name" value="PRK01278.1"/>
    <property type="match status" value="1"/>
</dbReference>
<keyword evidence="6" id="KW-1185">Reference proteome</keyword>
<comment type="cofactor">
    <cofactor evidence="4">
        <name>pyridoxal 5'-phosphate</name>
        <dbReference type="ChEBI" id="CHEBI:597326"/>
    </cofactor>
    <text evidence="4">Binds 1 pyridoxal phosphate per subunit.</text>
</comment>
<dbReference type="GO" id="GO:0005737">
    <property type="term" value="C:cytoplasm"/>
    <property type="evidence" value="ECO:0007669"/>
    <property type="project" value="UniProtKB-SubCell"/>
</dbReference>
<evidence type="ECO:0000256" key="3">
    <source>
        <dbReference type="ARBA" id="ARBA00022898"/>
    </source>
</evidence>
<evidence type="ECO:0000313" key="6">
    <source>
        <dbReference type="Proteomes" id="UP000221101"/>
    </source>
</evidence>
<dbReference type="InterPro" id="IPR004636">
    <property type="entry name" value="AcOrn/SuccOrn_fam"/>
</dbReference>
<feature type="binding site" evidence="4">
    <location>
        <position position="141"/>
    </location>
    <ligand>
        <name>N(2)-acetyl-L-ornithine</name>
        <dbReference type="ChEBI" id="CHEBI:57805"/>
    </ligand>
</feature>
<dbReference type="PANTHER" id="PTHR11986:SF113">
    <property type="entry name" value="SUCCINYLORNITHINE TRANSAMINASE"/>
    <property type="match status" value="1"/>
</dbReference>
<dbReference type="NCBIfam" id="NF003468">
    <property type="entry name" value="PRK05093.1"/>
    <property type="match status" value="1"/>
</dbReference>
<dbReference type="PIRSF" id="PIRSF000521">
    <property type="entry name" value="Transaminase_4ab_Lys_Orn"/>
    <property type="match status" value="1"/>
</dbReference>
<comment type="caution">
    <text evidence="5">The sequence shown here is derived from an EMBL/GenBank/DDBJ whole genome shotgun (WGS) entry which is preliminary data.</text>
</comment>
<keyword evidence="4" id="KW-0028">Amino-acid biosynthesis</keyword>
<dbReference type="GO" id="GO:0006526">
    <property type="term" value="P:L-arginine biosynthetic process"/>
    <property type="evidence" value="ECO:0007669"/>
    <property type="project" value="UniProtKB-UniRule"/>
</dbReference>
<dbReference type="InterPro" id="IPR017652">
    <property type="entry name" value="Ac/SucOrn_transaminase_bac"/>
</dbReference>
<dbReference type="CDD" id="cd00610">
    <property type="entry name" value="OAT_like"/>
    <property type="match status" value="1"/>
</dbReference>
<keyword evidence="4" id="KW-0457">Lysine biosynthesis</keyword>
<dbReference type="InterPro" id="IPR049704">
    <property type="entry name" value="Aminotrans_3_PPA_site"/>
</dbReference>
<dbReference type="EC" id="2.6.1.11" evidence="4"/>
<dbReference type="InterPro" id="IPR015421">
    <property type="entry name" value="PyrdxlP-dep_Trfase_major"/>
</dbReference>
<dbReference type="RefSeq" id="WP_099140206.1">
    <property type="nucleotide sequence ID" value="NZ_CAWNOR010000001.1"/>
</dbReference>
<feature type="binding site" evidence="4">
    <location>
        <position position="138"/>
    </location>
    <ligand>
        <name>pyridoxal 5'-phosphate</name>
        <dbReference type="ChEBI" id="CHEBI:597326"/>
    </ligand>
</feature>
<dbReference type="SUPFAM" id="SSF53383">
    <property type="entry name" value="PLP-dependent transferases"/>
    <property type="match status" value="1"/>
</dbReference>
<name>A0A2D0LHB1_9GAMM</name>
<feature type="binding site" evidence="4">
    <location>
        <position position="281"/>
    </location>
    <ligand>
        <name>pyridoxal 5'-phosphate</name>
        <dbReference type="ChEBI" id="CHEBI:597326"/>
    </ligand>
</feature>
<dbReference type="GO" id="GO:0009089">
    <property type="term" value="P:lysine biosynthetic process via diaminopimelate"/>
    <property type="evidence" value="ECO:0007669"/>
    <property type="project" value="UniProtKB-UniRule"/>
</dbReference>
<comment type="subunit">
    <text evidence="4">Homodimer.</text>
</comment>
<dbReference type="Gene3D" id="3.90.1150.10">
    <property type="entry name" value="Aspartate Aminotransferase, domain 1"/>
    <property type="match status" value="1"/>
</dbReference>
<protein>
    <recommendedName>
        <fullName evidence="4">Acetylornithine/succinyldiaminopimelate aminotransferase</fullName>
        <shortName evidence="4">ACOAT</shortName>
        <shortName evidence="4">DapATase</shortName>
        <shortName evidence="4">Succinyldiaminopimelate transferase</shortName>
        <ecNumber evidence="4">2.6.1.11</ecNumber>
        <ecNumber evidence="4">2.6.1.17</ecNumber>
    </recommendedName>
</protein>
<comment type="pathway">
    <text evidence="4">Amino-acid biosynthesis; L-lysine biosynthesis via DAP pathway; LL-2,6-diaminopimelate from (S)-tetrahydrodipicolinate (succinylase route): step 2/3.</text>
</comment>
<sequence>MPNTIQRNWFDQYMVPCFSPANFIPVVAKGSRVWDQDSKEYIDFAGGIAVNALGHANDELKNALNFQMENIWHIGNGYTNEPVLKLAKALVENTFADKVFFCNSGAEANEAALKIARKYALDNYGDHKNEIISFENSFHGRTLFTVTVGGQPKYSQDFAPLPQQITHLPFNDIDAIKAHMSDKTCAVIVEPIIGEGGVIPAEPAFLRALRELCDQHQALLIFDEIQTGIGRTGYLYAYEEVGVAPDILTSAKGLGGGFPIGAMLVRQPIAEAFQPGSHGTTFGGNPLAAAVANKVVELVNQPAFLAGVQERHHEFMRRMSELNQRYQVFSELRGKGLLLGAELVEKYQGKAKTLTNLAAQEGLIALIAGPDVLRFAPALNIELRDINDGFIRLESALKRFIQD</sequence>
<keyword evidence="4" id="KW-0055">Arginine biosynthesis</keyword>
<organism evidence="5 6">
    <name type="scientific">Xenorhabdus kozodoii</name>
    <dbReference type="NCBI Taxonomy" id="351676"/>
    <lineage>
        <taxon>Bacteria</taxon>
        <taxon>Pseudomonadati</taxon>
        <taxon>Pseudomonadota</taxon>
        <taxon>Gammaproteobacteria</taxon>
        <taxon>Enterobacterales</taxon>
        <taxon>Morganellaceae</taxon>
        <taxon>Xenorhabdus</taxon>
    </lineage>
</organism>
<dbReference type="InterPro" id="IPR015422">
    <property type="entry name" value="PyrdxlP-dep_Trfase_small"/>
</dbReference>
<dbReference type="GO" id="GO:0009016">
    <property type="term" value="F:succinyldiaminopimelate transaminase activity"/>
    <property type="evidence" value="ECO:0007669"/>
    <property type="project" value="UniProtKB-UniRule"/>
</dbReference>
<dbReference type="NCBIfam" id="TIGR03246">
    <property type="entry name" value="arg_catab_astC"/>
    <property type="match status" value="1"/>
</dbReference>
<evidence type="ECO:0000313" key="5">
    <source>
        <dbReference type="EMBL" id="PHM75035.1"/>
    </source>
</evidence>
<dbReference type="PROSITE" id="PS00600">
    <property type="entry name" value="AA_TRANSFER_CLASS_3"/>
    <property type="match status" value="1"/>
</dbReference>
<dbReference type="InterPro" id="IPR015424">
    <property type="entry name" value="PyrdxlP-dep_Trfase"/>
</dbReference>